<feature type="compositionally biased region" description="Basic and acidic residues" evidence="4">
    <location>
        <begin position="1644"/>
        <end position="1658"/>
    </location>
</feature>
<dbReference type="GO" id="GO:0006325">
    <property type="term" value="P:chromatin organization"/>
    <property type="evidence" value="ECO:0007669"/>
    <property type="project" value="InterPro"/>
</dbReference>
<dbReference type="EMBL" id="SWFS01000078">
    <property type="protein sequence ID" value="KAA8916845.1"/>
    <property type="molecule type" value="Genomic_DNA"/>
</dbReference>
<feature type="compositionally biased region" description="Low complexity" evidence="4">
    <location>
        <begin position="1683"/>
        <end position="1719"/>
    </location>
</feature>
<dbReference type="PANTHER" id="PTHR15502">
    <property type="entry name" value="CALCINEURIN-BINDING PROTEIN CABIN 1-RELATED"/>
    <property type="match status" value="1"/>
</dbReference>
<evidence type="ECO:0000256" key="4">
    <source>
        <dbReference type="SAM" id="MobiDB-lite"/>
    </source>
</evidence>
<feature type="compositionally biased region" description="Polar residues" evidence="4">
    <location>
        <begin position="1763"/>
        <end position="1777"/>
    </location>
</feature>
<name>A0A642VCN8_9ASCO</name>
<reference evidence="5" key="1">
    <citation type="journal article" date="2019" name="G3 (Bethesda)">
        <title>Genome Assemblies of Two Rare Opportunistic Yeast Pathogens: Diutina rugosa (syn. Candida rugosa) and Trichomonascus ciferrii (syn. Candida ciferrii).</title>
        <authorList>
            <person name="Mixao V."/>
            <person name="Saus E."/>
            <person name="Hansen A.P."/>
            <person name="Lass-Florl C."/>
            <person name="Gabaldon T."/>
        </authorList>
    </citation>
    <scope>NUCLEOTIDE SEQUENCE</scope>
    <source>
        <strain evidence="5">CBS 4856</strain>
    </source>
</reference>
<keyword evidence="3" id="KW-0539">Nucleus</keyword>
<feature type="compositionally biased region" description="Basic and acidic residues" evidence="4">
    <location>
        <begin position="266"/>
        <end position="288"/>
    </location>
</feature>
<dbReference type="GO" id="GO:0031491">
    <property type="term" value="F:nucleosome binding"/>
    <property type="evidence" value="ECO:0007669"/>
    <property type="project" value="TreeGrafter"/>
</dbReference>
<feature type="region of interest" description="Disordered" evidence="4">
    <location>
        <begin position="1599"/>
        <end position="1658"/>
    </location>
</feature>
<evidence type="ECO:0000256" key="3">
    <source>
        <dbReference type="ARBA" id="ARBA00023242"/>
    </source>
</evidence>
<evidence type="ECO:0000256" key="2">
    <source>
        <dbReference type="ARBA" id="ARBA00007335"/>
    </source>
</evidence>
<dbReference type="Proteomes" id="UP000761534">
    <property type="component" value="Unassembled WGS sequence"/>
</dbReference>
<comment type="similarity">
    <text evidence="2">Belongs to the HIR3 family.</text>
</comment>
<feature type="compositionally biased region" description="Polar residues" evidence="4">
    <location>
        <begin position="1720"/>
        <end position="1755"/>
    </location>
</feature>
<dbReference type="VEuPathDB" id="FungiDB:TRICI_000964"/>
<feature type="compositionally biased region" description="Polar residues" evidence="4">
    <location>
        <begin position="1599"/>
        <end position="1612"/>
    </location>
</feature>
<dbReference type="OrthoDB" id="77564at2759"/>
<dbReference type="InterPro" id="IPR033053">
    <property type="entry name" value="Hir3/CABIN1"/>
</dbReference>
<evidence type="ECO:0008006" key="7">
    <source>
        <dbReference type="Google" id="ProtNLM"/>
    </source>
</evidence>
<keyword evidence="6" id="KW-1185">Reference proteome</keyword>
<evidence type="ECO:0000313" key="5">
    <source>
        <dbReference type="EMBL" id="KAA8916845.1"/>
    </source>
</evidence>
<comment type="subcellular location">
    <subcellularLocation>
        <location evidence="1">Nucleus</location>
    </subcellularLocation>
</comment>
<organism evidence="5 6">
    <name type="scientific">Trichomonascus ciferrii</name>
    <dbReference type="NCBI Taxonomy" id="44093"/>
    <lineage>
        <taxon>Eukaryota</taxon>
        <taxon>Fungi</taxon>
        <taxon>Dikarya</taxon>
        <taxon>Ascomycota</taxon>
        <taxon>Saccharomycotina</taxon>
        <taxon>Dipodascomycetes</taxon>
        <taxon>Dipodascales</taxon>
        <taxon>Trichomonascaceae</taxon>
        <taxon>Trichomonascus</taxon>
        <taxon>Trichomonascus ciferrii complex</taxon>
    </lineage>
</organism>
<feature type="region of interest" description="Disordered" evidence="4">
    <location>
        <begin position="1679"/>
        <end position="1777"/>
    </location>
</feature>
<protein>
    <recommendedName>
        <fullName evidence="7">Histone transcription regulator 3 homolog</fullName>
    </recommendedName>
</protein>
<comment type="caution">
    <text evidence="5">The sequence shown here is derived from an EMBL/GenBank/DDBJ whole genome shotgun (WGS) entry which is preliminary data.</text>
</comment>
<sequence>MELEDEIDEMDREDLVQRLDDIFNEMSEALVYDDQDVSFLYSLYTLAYPLKYYKIARQALECIIYSDSRILEVEDAVCQLNPRDLLSLEKFKRLLDKIGDEYTVSSDPLLSKFDELKLNPAYLLAQRDYSWLNDRFDVSQSTQKLITREEDRHLDITITTKDWTSIASSLQEVFSTLVKSKRKILYEDPYSFSEHPVTVVKFIMPHGEAVMVGDGTTSASKLSTPDKIDLDEEKIAPIAETTKQVDDVTTAGDSADDKPVVSGDIKSNDNDEANGKSNDDNKHEDIKMETPPNEDMENEEAISKKRKRRSDFNLEEANKSRSSKRVRAREGEQTLEAVDVSSDEDFFEQLNSFLALADTCFPTVLPAFLQDEYKPADQYIADFKELLQTWDDAQAEVFLRSEAVPNIKVNKPVMQLLDFAALGNSEVLRPTFEPSIKEIEDFIMDINTGNYHFQQVRVEFLYCMLCSRNFNDPSILKDFWPQNLTDMVRRLIEAVEPLLYEGIRESLFWTEIKDDDMEEYLKQLEISQAIFEVFLDHYLTLEKNTRNSDKKPATKDQQAARNAAKLRLFRWKALTGDLLSLPLKTTPRLDAVELRNRWVGILSTQIDSDDPNESLCSFERFKEWIEQEDPEFEIGFANFPNIPKLSLASANTQISKFKAASVFAQVFEIRAREEGDDQDLDRVKILESILMPDEQEVLVPEHDAIAQFLSTASLEFRVQLWYLLLDAYNNNGESQKAFEGYLRILVSSVEELAGEGYTKYDEHERSVVLLRSLNMCLDISRSLVRLVVNGDEGLSDGLVRGLSKERVKGALEAVIKLLRVLHIFILLDDAIINNIIQAPSHPTWEKASRQIKELIVRSWSLFYLFFRYSLPEEKQTAAILNDTLSIVHEEIGTRGYCGMADSSFLELSLRELMRLSWKESEADMLQCLHCRYGLSLGNDDFQPFDHHATPSDLDRPAAMRLSGFIMDMIFRKRNLTQSILRVDVKSVLDQLYEAIGDPEKSVPAISHNSDVLENYLNTSIIPLKFFDDSLHSRLSLSFVSSADEIMKVGQGGLYYLLALAQLTVFRIRKRQQPGRTEDLEEAINYFIYDLKCNTNRFESWLGLAQVYDLLAEDDLTWDSEKINLTEERKEPAEHQRKSILACGMAISIYLKSNYTHLSEGASVHFQQLSDGIWTFFSKILYNASMEPMKMQAFSNPTDRIMCGNEGLYTKTFSTNLDRNRVMRVVHTCLRVAISNNPNDWFNHFLRAKALHKLSEKPRTVLKYLKMAVELCPEKHGSHNEPVLEPHYKLISMAFKYVREGRITPSFAIEMAMATPYCEYNTHHLPQVMNGFPDSLEHKFYALCVAALLKIKAADKKRWQHRPSYRLAKIFEGVYGDINRAKEEMAPFFQVRTTTKTPLHIWKPELERPGQHFVFTYQYIVYYVRLLGITKDTTALTTLSKKLRKFSSGMAKHGDAWDYTCSVTILSMKETLSIQERFSEQYIPVLNFDQFDSTSQQLQKDLEGKKELPYIVGALNYAAELRRLNSGQGSTGPTDDLFVSVYLKLYQEFVRAQNRKLIKPAEPSTPGGSTKISITDLITPSAEPSAATGEPADVTNNVIVTPSNYSATGPSGNSTPPHPQPTSPTTTTASTAPATSSVAPSPSKAGEKEKAPKTRVNRRDIISRATALLKALQPNINNIESTKLNSSSPSVAKVSSVSSLLDSPEIPEPNSNNLSELNSPAPQSAADSTQNTPKPQITPSTPTDPLQSTEKQQPTGGPQAIPNGDNNQPTPSDKMQLD</sequence>
<dbReference type="GO" id="GO:0000417">
    <property type="term" value="C:HIR complex"/>
    <property type="evidence" value="ECO:0007669"/>
    <property type="project" value="TreeGrafter"/>
</dbReference>
<evidence type="ECO:0000313" key="6">
    <source>
        <dbReference type="Proteomes" id="UP000761534"/>
    </source>
</evidence>
<dbReference type="GO" id="GO:0005634">
    <property type="term" value="C:nucleus"/>
    <property type="evidence" value="ECO:0007669"/>
    <property type="project" value="UniProtKB-SubCell"/>
</dbReference>
<evidence type="ECO:0000256" key="1">
    <source>
        <dbReference type="ARBA" id="ARBA00004123"/>
    </source>
</evidence>
<dbReference type="PANTHER" id="PTHR15502:SF7">
    <property type="entry name" value="CALCINEURIN-BINDING PROTEIN CABIN-1"/>
    <property type="match status" value="1"/>
</dbReference>
<accession>A0A642VCN8</accession>
<proteinExistence type="inferred from homology"/>
<feature type="region of interest" description="Disordered" evidence="4">
    <location>
        <begin position="214"/>
        <end position="331"/>
    </location>
</feature>
<feature type="compositionally biased region" description="Low complexity" evidence="4">
    <location>
        <begin position="1622"/>
        <end position="1642"/>
    </location>
</feature>
<feature type="compositionally biased region" description="Basic and acidic residues" evidence="4">
    <location>
        <begin position="310"/>
        <end position="319"/>
    </location>
</feature>
<gene>
    <name evidence="5" type="ORF">TRICI_000964</name>
</gene>